<proteinExistence type="evidence at transcript level"/>
<dbReference type="SMART" id="SM00078">
    <property type="entry name" value="IlGF"/>
    <property type="match status" value="1"/>
</dbReference>
<dbReference type="GO" id="GO:0005179">
    <property type="term" value="F:hormone activity"/>
    <property type="evidence" value="ECO:0007669"/>
    <property type="project" value="InterPro"/>
</dbReference>
<dbReference type="AlphaFoldDB" id="A0A9E8AAG0"/>
<accession>A0A9E8AAG0</accession>
<keyword evidence="4 7" id="KW-0732">Signal</keyword>
<name>A0A9E8AAG0_9CUCU</name>
<dbReference type="EMBL" id="OK982923">
    <property type="protein sequence ID" value="UYV85202.1"/>
    <property type="molecule type" value="mRNA"/>
</dbReference>
<dbReference type="InterPro" id="IPR016179">
    <property type="entry name" value="Insulin-like"/>
</dbReference>
<reference evidence="9" key="1">
    <citation type="submission" date="2021-10" db="EMBL/GenBank/DDBJ databases">
        <authorList>
            <person name="Liu B."/>
        </authorList>
    </citation>
    <scope>NUCLEOTIDE SEQUENCE</scope>
</reference>
<evidence type="ECO:0000256" key="7">
    <source>
        <dbReference type="SAM" id="SignalP"/>
    </source>
</evidence>
<evidence type="ECO:0000256" key="4">
    <source>
        <dbReference type="ARBA" id="ARBA00022729"/>
    </source>
</evidence>
<feature type="chain" id="PRO_5038659839" evidence="7">
    <location>
        <begin position="18"/>
        <end position="111"/>
    </location>
</feature>
<evidence type="ECO:0000256" key="1">
    <source>
        <dbReference type="ARBA" id="ARBA00009034"/>
    </source>
</evidence>
<feature type="signal peptide" evidence="7">
    <location>
        <begin position="1"/>
        <end position="17"/>
    </location>
</feature>
<dbReference type="InterPro" id="IPR022352">
    <property type="entry name" value="Ins/IGF/rlx"/>
</dbReference>
<feature type="domain" description="Insulin-like" evidence="8">
    <location>
        <begin position="29"/>
        <end position="96"/>
    </location>
</feature>
<keyword evidence="3" id="KW-0165">Cleavage on pair of basic residues</keyword>
<evidence type="ECO:0000256" key="5">
    <source>
        <dbReference type="ARBA" id="ARBA00023157"/>
    </source>
</evidence>
<comment type="similarity">
    <text evidence="1 6">Belongs to the insulin family.</text>
</comment>
<evidence type="ECO:0000256" key="6">
    <source>
        <dbReference type="RuleBase" id="RU000406"/>
    </source>
</evidence>
<evidence type="ECO:0000256" key="3">
    <source>
        <dbReference type="ARBA" id="ARBA00022685"/>
    </source>
</evidence>
<dbReference type="InterPro" id="IPR022353">
    <property type="entry name" value="Insulin_CS"/>
</dbReference>
<dbReference type="GO" id="GO:0005576">
    <property type="term" value="C:extracellular region"/>
    <property type="evidence" value="ECO:0007669"/>
    <property type="project" value="UniProtKB-SubCell"/>
</dbReference>
<protein>
    <submittedName>
        <fullName evidence="9">Insulin-like peptide 1</fullName>
    </submittedName>
</protein>
<dbReference type="InterPro" id="IPR036438">
    <property type="entry name" value="Insulin-like_sf"/>
</dbReference>
<dbReference type="Gene3D" id="1.10.100.10">
    <property type="entry name" value="Insulin-like"/>
    <property type="match status" value="1"/>
</dbReference>
<dbReference type="PANTHER" id="PTHR13647">
    <property type="entry name" value="INSULIN-LIKE PEPTIDE 2-RELATED"/>
    <property type="match status" value="1"/>
</dbReference>
<comment type="subunit">
    <text evidence="2">Heterodimer of a B chain and an A chain linked by two disulfide bonds.</text>
</comment>
<dbReference type="SUPFAM" id="SSF56994">
    <property type="entry name" value="Insulin-like"/>
    <property type="match status" value="1"/>
</dbReference>
<keyword evidence="6" id="KW-0964">Secreted</keyword>
<organism evidence="9">
    <name type="scientific">Dendroctonus armandi</name>
    <dbReference type="NCBI Taxonomy" id="77159"/>
    <lineage>
        <taxon>Eukaryota</taxon>
        <taxon>Metazoa</taxon>
        <taxon>Ecdysozoa</taxon>
        <taxon>Arthropoda</taxon>
        <taxon>Hexapoda</taxon>
        <taxon>Insecta</taxon>
        <taxon>Pterygota</taxon>
        <taxon>Neoptera</taxon>
        <taxon>Endopterygota</taxon>
        <taxon>Coleoptera</taxon>
        <taxon>Polyphaga</taxon>
        <taxon>Cucujiformia</taxon>
        <taxon>Curculionidae</taxon>
        <taxon>Scolytinae</taxon>
        <taxon>Dendroctonus</taxon>
    </lineage>
</organism>
<comment type="subcellular location">
    <subcellularLocation>
        <location evidence="6">Secreted</location>
    </subcellularLocation>
</comment>
<sequence length="111" mass="12736">MVILTFYLTWNCTLINAAEVADSVKEKNLKYCGAVLTLTLGTICKGNYPTHKPVFRHKKTHKKQDQMAYGRRRRRRGVFSDCCEQPCSLEELSMYCAEPSTSTSTIKPRNR</sequence>
<dbReference type="PANTHER" id="PTHR13647:SF4">
    <property type="entry name" value="INSULIN-LIKE PEPTIDE 1-RELATED"/>
    <property type="match status" value="1"/>
</dbReference>
<evidence type="ECO:0000256" key="2">
    <source>
        <dbReference type="ARBA" id="ARBA00011207"/>
    </source>
</evidence>
<evidence type="ECO:0000259" key="8">
    <source>
        <dbReference type="SMART" id="SM00078"/>
    </source>
</evidence>
<dbReference type="Pfam" id="PF00049">
    <property type="entry name" value="Insulin"/>
    <property type="match status" value="1"/>
</dbReference>
<dbReference type="PROSITE" id="PS00262">
    <property type="entry name" value="INSULIN"/>
    <property type="match status" value="1"/>
</dbReference>
<keyword evidence="5" id="KW-1015">Disulfide bond</keyword>
<dbReference type="PRINTS" id="PR00276">
    <property type="entry name" value="INSULINFAMLY"/>
</dbReference>
<evidence type="ECO:0000313" key="9">
    <source>
        <dbReference type="EMBL" id="UYV85202.1"/>
    </source>
</evidence>